<protein>
    <submittedName>
        <fullName evidence="6">LuxR family transcriptional regulator</fullName>
    </submittedName>
</protein>
<feature type="transmembrane region" description="Helical" evidence="4">
    <location>
        <begin position="283"/>
        <end position="300"/>
    </location>
</feature>
<dbReference type="InterPro" id="IPR016032">
    <property type="entry name" value="Sig_transdc_resp-reg_C-effctor"/>
</dbReference>
<dbReference type="AlphaFoldDB" id="A0A7C9JEI9"/>
<proteinExistence type="predicted"/>
<keyword evidence="4" id="KW-0472">Membrane</keyword>
<keyword evidence="3" id="KW-0804">Transcription</keyword>
<dbReference type="PROSITE" id="PS50043">
    <property type="entry name" value="HTH_LUXR_2"/>
    <property type="match status" value="1"/>
</dbReference>
<organism evidence="6">
    <name type="scientific">Muribaculaceae bacterium Z82</name>
    <dbReference type="NCBI Taxonomy" id="2304548"/>
    <lineage>
        <taxon>Bacteria</taxon>
        <taxon>Pseudomonadati</taxon>
        <taxon>Bacteroidota</taxon>
        <taxon>Bacteroidia</taxon>
        <taxon>Bacteroidales</taxon>
        <taxon>Muribaculaceae</taxon>
    </lineage>
</organism>
<dbReference type="SUPFAM" id="SSF46894">
    <property type="entry name" value="C-terminal effector domain of the bipartite response regulators"/>
    <property type="match status" value="1"/>
</dbReference>
<dbReference type="SMART" id="SM00421">
    <property type="entry name" value="HTH_LUXR"/>
    <property type="match status" value="1"/>
</dbReference>
<dbReference type="GO" id="GO:0006355">
    <property type="term" value="P:regulation of DNA-templated transcription"/>
    <property type="evidence" value="ECO:0007669"/>
    <property type="project" value="InterPro"/>
</dbReference>
<feature type="transmembrane region" description="Helical" evidence="4">
    <location>
        <begin position="337"/>
        <end position="357"/>
    </location>
</feature>
<feature type="transmembrane region" description="Helical" evidence="4">
    <location>
        <begin position="199"/>
        <end position="218"/>
    </location>
</feature>
<dbReference type="InterPro" id="IPR036388">
    <property type="entry name" value="WH-like_DNA-bd_sf"/>
</dbReference>
<feature type="transmembrane region" description="Helical" evidence="4">
    <location>
        <begin position="77"/>
        <end position="97"/>
    </location>
</feature>
<evidence type="ECO:0000256" key="4">
    <source>
        <dbReference type="SAM" id="Phobius"/>
    </source>
</evidence>
<feature type="domain" description="HTH luxR-type" evidence="5">
    <location>
        <begin position="383"/>
        <end position="447"/>
    </location>
</feature>
<reference evidence="6" key="1">
    <citation type="submission" date="2018-08" db="EMBL/GenBank/DDBJ databases">
        <title>Murine metabolic-syndrome-specific gut microbial biobank.</title>
        <authorList>
            <person name="Liu C."/>
        </authorList>
    </citation>
    <scope>NUCLEOTIDE SEQUENCE [LARGE SCALE GENOMIC DNA]</scope>
    <source>
        <strain evidence="6">Z82</strain>
    </source>
</reference>
<feature type="transmembrane region" description="Helical" evidence="4">
    <location>
        <begin position="312"/>
        <end position="331"/>
    </location>
</feature>
<dbReference type="InterPro" id="IPR000792">
    <property type="entry name" value="Tscrpt_reg_LuxR_C"/>
</dbReference>
<dbReference type="Gene3D" id="1.10.10.10">
    <property type="entry name" value="Winged helix-like DNA-binding domain superfamily/Winged helix DNA-binding domain"/>
    <property type="match status" value="1"/>
</dbReference>
<keyword evidence="4" id="KW-1133">Transmembrane helix</keyword>
<evidence type="ECO:0000259" key="5">
    <source>
        <dbReference type="PROSITE" id="PS50043"/>
    </source>
</evidence>
<dbReference type="PANTHER" id="PTHR44688:SF16">
    <property type="entry name" value="DNA-BINDING TRANSCRIPTIONAL ACTIVATOR DEVR_DOSR"/>
    <property type="match status" value="1"/>
</dbReference>
<feature type="transmembrane region" description="Helical" evidence="4">
    <location>
        <begin position="249"/>
        <end position="271"/>
    </location>
</feature>
<dbReference type="Pfam" id="PF00196">
    <property type="entry name" value="GerE"/>
    <property type="match status" value="1"/>
</dbReference>
<dbReference type="GO" id="GO:0003677">
    <property type="term" value="F:DNA binding"/>
    <property type="evidence" value="ECO:0007669"/>
    <property type="project" value="UniProtKB-KW"/>
</dbReference>
<dbReference type="PRINTS" id="PR00038">
    <property type="entry name" value="HTHLUXR"/>
</dbReference>
<name>A0A7C9JEI9_9BACT</name>
<evidence type="ECO:0000313" key="6">
    <source>
        <dbReference type="EMBL" id="NBI34554.1"/>
    </source>
</evidence>
<keyword evidence="1" id="KW-0805">Transcription regulation</keyword>
<evidence type="ECO:0000256" key="2">
    <source>
        <dbReference type="ARBA" id="ARBA00023125"/>
    </source>
</evidence>
<evidence type="ECO:0000256" key="1">
    <source>
        <dbReference type="ARBA" id="ARBA00023015"/>
    </source>
</evidence>
<sequence length="447" mass="47806">MNGYDSSTMYKSLQGFLVSATAIGLVRARLSFQVQVSDAFDAGLTMFPLLHVFAIIAGLALLSLLSATNPLIAHRKLSLLALGGWVSLLYGVCLYLPQSNVLGALGIVSSDLFTALAIRLWGDDNADCSMERIVVRLGSSFVAQYIAYSAMLALTAPLRSAVTALLPVAIALLLAKPSRSCQHEAPGSSRPQLSKHSSALLLITVGFSCIAHSVLFCLPGDNSSAWVLGPLAIAFLVLGCAARFSGIDLFRIAACLTLAVQCACTVPLLVAGSNPDTVAFIRSLSYSATMMLAMAVGCWTGPRLPAAGGRCVCRWLIVYFAAFYATFYLLQLVRIDSAVLIAIMLLCLVISALPMAAGDWRHYNTAPAYTDHIEHVIASQRDALMAQRGLTPRESEVLALIATGKSAGEAATKLHISKNTVRSQIRSIYQKLDVHTREELQDKLLKG</sequence>
<dbReference type="PANTHER" id="PTHR44688">
    <property type="entry name" value="DNA-BINDING TRANSCRIPTIONAL ACTIVATOR DEVR_DOSR"/>
    <property type="match status" value="1"/>
</dbReference>
<keyword evidence="2" id="KW-0238">DNA-binding</keyword>
<feature type="transmembrane region" description="Helical" evidence="4">
    <location>
        <begin position="44"/>
        <end position="65"/>
    </location>
</feature>
<gene>
    <name evidence="6" type="ORF">D1639_05820</name>
</gene>
<evidence type="ECO:0000256" key="3">
    <source>
        <dbReference type="ARBA" id="ARBA00023163"/>
    </source>
</evidence>
<dbReference type="CDD" id="cd06170">
    <property type="entry name" value="LuxR_C_like"/>
    <property type="match status" value="1"/>
</dbReference>
<keyword evidence="4" id="KW-0812">Transmembrane</keyword>
<comment type="caution">
    <text evidence="6">The sequence shown here is derived from an EMBL/GenBank/DDBJ whole genome shotgun (WGS) entry which is preliminary data.</text>
</comment>
<dbReference type="EMBL" id="QWKH01000033">
    <property type="protein sequence ID" value="NBI34554.1"/>
    <property type="molecule type" value="Genomic_DNA"/>
</dbReference>
<feature type="transmembrane region" description="Helical" evidence="4">
    <location>
        <begin position="160"/>
        <end position="178"/>
    </location>
</feature>
<feature type="transmembrane region" description="Helical" evidence="4">
    <location>
        <begin position="224"/>
        <end position="242"/>
    </location>
</feature>
<accession>A0A7C9JEI9</accession>